<feature type="region of interest" description="Disordered" evidence="6">
    <location>
        <begin position="44"/>
        <end position="76"/>
    </location>
</feature>
<sequence length="259" mass="27599">MGKARSLRIFWNDPDATDCSGDDEDPCFLPGRSGVLRDIGPLPCSEASRLPNRVGSAARPRKKAAASSPAGSTKFRGVRRRPWGKYAAEIRDPSRGVRVWLGTFDTAEEAALVYDAAAIQLRGPGATTNFSTSAAAESRENNPTYVSAVYESDSETHTLSSPTSVLQVFSAGAGAAEEGWTEGGIWLPESTEELVSFGIMPLCNDMWDIGMPESIFTDEVAVGSASSSDLGLGSSTWKGDDWFGEIGDLFPIEPIPALL</sequence>
<evidence type="ECO:0000313" key="8">
    <source>
        <dbReference type="EMBL" id="KAG6537103.1"/>
    </source>
</evidence>
<dbReference type="InterPro" id="IPR001471">
    <property type="entry name" value="AP2/ERF_dom"/>
</dbReference>
<keyword evidence="5" id="KW-0539">Nucleus</keyword>
<evidence type="ECO:0000256" key="5">
    <source>
        <dbReference type="ARBA" id="ARBA00023242"/>
    </source>
</evidence>
<dbReference type="GO" id="GO:0003677">
    <property type="term" value="F:DNA binding"/>
    <property type="evidence" value="ECO:0007669"/>
    <property type="project" value="UniProtKB-KW"/>
</dbReference>
<dbReference type="InterPro" id="IPR050913">
    <property type="entry name" value="AP2/ERF_ERF"/>
</dbReference>
<dbReference type="FunFam" id="3.30.730.10:FF:000001">
    <property type="entry name" value="Ethylene-responsive transcription factor 2"/>
    <property type="match status" value="1"/>
</dbReference>
<dbReference type="GO" id="GO:0005634">
    <property type="term" value="C:nucleus"/>
    <property type="evidence" value="ECO:0007669"/>
    <property type="project" value="UniProtKB-SubCell"/>
</dbReference>
<keyword evidence="2" id="KW-0805">Transcription regulation</keyword>
<comment type="caution">
    <text evidence="8">The sequence shown here is derived from an EMBL/GenBank/DDBJ whole genome shotgun (WGS) entry which is preliminary data.</text>
</comment>
<dbReference type="Pfam" id="PF00847">
    <property type="entry name" value="AP2"/>
    <property type="match status" value="1"/>
</dbReference>
<evidence type="ECO:0000256" key="3">
    <source>
        <dbReference type="ARBA" id="ARBA00023125"/>
    </source>
</evidence>
<evidence type="ECO:0000256" key="6">
    <source>
        <dbReference type="SAM" id="MobiDB-lite"/>
    </source>
</evidence>
<dbReference type="GO" id="GO:0003700">
    <property type="term" value="F:DNA-binding transcription factor activity"/>
    <property type="evidence" value="ECO:0007669"/>
    <property type="project" value="InterPro"/>
</dbReference>
<dbReference type="SMART" id="SM00380">
    <property type="entry name" value="AP2"/>
    <property type="match status" value="1"/>
</dbReference>
<evidence type="ECO:0000256" key="1">
    <source>
        <dbReference type="ARBA" id="ARBA00004123"/>
    </source>
</evidence>
<organism evidence="8 9">
    <name type="scientific">Zingiber officinale</name>
    <name type="common">Ginger</name>
    <name type="synonym">Amomum zingiber</name>
    <dbReference type="NCBI Taxonomy" id="94328"/>
    <lineage>
        <taxon>Eukaryota</taxon>
        <taxon>Viridiplantae</taxon>
        <taxon>Streptophyta</taxon>
        <taxon>Embryophyta</taxon>
        <taxon>Tracheophyta</taxon>
        <taxon>Spermatophyta</taxon>
        <taxon>Magnoliopsida</taxon>
        <taxon>Liliopsida</taxon>
        <taxon>Zingiberales</taxon>
        <taxon>Zingiberaceae</taxon>
        <taxon>Zingiber</taxon>
    </lineage>
</organism>
<feature type="domain" description="AP2/ERF" evidence="7">
    <location>
        <begin position="74"/>
        <end position="131"/>
    </location>
</feature>
<dbReference type="PROSITE" id="PS51032">
    <property type="entry name" value="AP2_ERF"/>
    <property type="match status" value="1"/>
</dbReference>
<comment type="subcellular location">
    <subcellularLocation>
        <location evidence="1">Nucleus</location>
    </subcellularLocation>
</comment>
<proteinExistence type="predicted"/>
<protein>
    <recommendedName>
        <fullName evidence="7">AP2/ERF domain-containing protein</fullName>
    </recommendedName>
</protein>
<dbReference type="PANTHER" id="PTHR31194:SF140">
    <property type="entry name" value="ETHYLENE-RESPONSIVE TRANSCRIPTION FACTOR CRF2"/>
    <property type="match status" value="1"/>
</dbReference>
<dbReference type="EMBL" id="JACMSC010000001">
    <property type="protein sequence ID" value="KAG6537103.1"/>
    <property type="molecule type" value="Genomic_DNA"/>
</dbReference>
<evidence type="ECO:0000256" key="2">
    <source>
        <dbReference type="ARBA" id="ARBA00023015"/>
    </source>
</evidence>
<dbReference type="CDD" id="cd00018">
    <property type="entry name" value="AP2"/>
    <property type="match status" value="1"/>
</dbReference>
<accession>A0A8J5I708</accession>
<keyword evidence="4" id="KW-0804">Transcription</keyword>
<dbReference type="AlphaFoldDB" id="A0A8J5I708"/>
<evidence type="ECO:0000256" key="4">
    <source>
        <dbReference type="ARBA" id="ARBA00023163"/>
    </source>
</evidence>
<evidence type="ECO:0000313" key="9">
    <source>
        <dbReference type="Proteomes" id="UP000734854"/>
    </source>
</evidence>
<reference evidence="8 9" key="1">
    <citation type="submission" date="2020-08" db="EMBL/GenBank/DDBJ databases">
        <title>Plant Genome Project.</title>
        <authorList>
            <person name="Zhang R.-G."/>
        </authorList>
    </citation>
    <scope>NUCLEOTIDE SEQUENCE [LARGE SCALE GENOMIC DNA]</scope>
    <source>
        <tissue evidence="8">Rhizome</tissue>
    </source>
</reference>
<keyword evidence="3" id="KW-0238">DNA-binding</keyword>
<dbReference type="PANTHER" id="PTHR31194">
    <property type="entry name" value="SHN SHINE , DNA BINDING / TRANSCRIPTION FACTOR"/>
    <property type="match status" value="1"/>
</dbReference>
<gene>
    <name evidence="8" type="ORF">ZIOFF_002184</name>
</gene>
<keyword evidence="9" id="KW-1185">Reference proteome</keyword>
<dbReference type="Proteomes" id="UP000734854">
    <property type="component" value="Unassembled WGS sequence"/>
</dbReference>
<evidence type="ECO:0000259" key="7">
    <source>
        <dbReference type="PROSITE" id="PS51032"/>
    </source>
</evidence>
<name>A0A8J5I708_ZINOF</name>
<dbReference type="OrthoDB" id="777519at2759"/>